<feature type="signal peptide" evidence="2">
    <location>
        <begin position="1"/>
        <end position="21"/>
    </location>
</feature>
<dbReference type="Gene3D" id="2.40.10.10">
    <property type="entry name" value="Trypsin-like serine proteases"/>
    <property type="match status" value="2"/>
</dbReference>
<evidence type="ECO:0000256" key="2">
    <source>
        <dbReference type="SAM" id="SignalP"/>
    </source>
</evidence>
<protein>
    <submittedName>
        <fullName evidence="4">Putative peptidoglycan binding domain protein</fullName>
    </submittedName>
</protein>
<keyword evidence="5" id="KW-1185">Reference proteome</keyword>
<dbReference type="SUPFAM" id="SSF50494">
    <property type="entry name" value="Trypsin-like serine proteases"/>
    <property type="match status" value="1"/>
</dbReference>
<dbReference type="Pfam" id="PF01471">
    <property type="entry name" value="PG_binding_1"/>
    <property type="match status" value="1"/>
</dbReference>
<accession>A0A238JEV6</accession>
<dbReference type="OrthoDB" id="6810892at2"/>
<dbReference type="EMBL" id="FXXP01000002">
    <property type="protein sequence ID" value="SMX28955.1"/>
    <property type="molecule type" value="Genomic_DNA"/>
</dbReference>
<dbReference type="InterPro" id="IPR009003">
    <property type="entry name" value="Peptidase_S1_PA"/>
</dbReference>
<dbReference type="InterPro" id="IPR036365">
    <property type="entry name" value="PGBD-like_sf"/>
</dbReference>
<name>A0A238JEV6_9RHOB</name>
<feature type="compositionally biased region" description="Low complexity" evidence="1">
    <location>
        <begin position="145"/>
        <end position="159"/>
    </location>
</feature>
<dbReference type="InterPro" id="IPR002477">
    <property type="entry name" value="Peptidoglycan-bd-like"/>
</dbReference>
<evidence type="ECO:0000259" key="3">
    <source>
        <dbReference type="Pfam" id="PF01471"/>
    </source>
</evidence>
<dbReference type="Proteomes" id="UP000225972">
    <property type="component" value="Unassembled WGS sequence"/>
</dbReference>
<dbReference type="AlphaFoldDB" id="A0A238JEV6"/>
<reference evidence="5" key="1">
    <citation type="submission" date="2017-05" db="EMBL/GenBank/DDBJ databases">
        <authorList>
            <person name="Rodrigo-Torres L."/>
            <person name="Arahal R. D."/>
            <person name="Lucena T."/>
        </authorList>
    </citation>
    <scope>NUCLEOTIDE SEQUENCE [LARGE SCALE GENOMIC DNA]</scope>
    <source>
        <strain evidence="5">CECT 8649</strain>
    </source>
</reference>
<organism evidence="4 5">
    <name type="scientific">Pelagimonas phthalicica</name>
    <dbReference type="NCBI Taxonomy" id="1037362"/>
    <lineage>
        <taxon>Bacteria</taxon>
        <taxon>Pseudomonadati</taxon>
        <taxon>Pseudomonadota</taxon>
        <taxon>Alphaproteobacteria</taxon>
        <taxon>Rhodobacterales</taxon>
        <taxon>Roseobacteraceae</taxon>
        <taxon>Pelagimonas</taxon>
    </lineage>
</organism>
<evidence type="ECO:0000313" key="5">
    <source>
        <dbReference type="Proteomes" id="UP000225972"/>
    </source>
</evidence>
<dbReference type="Gene3D" id="1.10.101.10">
    <property type="entry name" value="PGBD-like superfamily/PGBD"/>
    <property type="match status" value="1"/>
</dbReference>
<evidence type="ECO:0000313" key="4">
    <source>
        <dbReference type="EMBL" id="SMX28955.1"/>
    </source>
</evidence>
<proteinExistence type="predicted"/>
<dbReference type="RefSeq" id="WP_099246665.1">
    <property type="nucleotide sequence ID" value="NZ_FXXP01000002.1"/>
</dbReference>
<feature type="chain" id="PRO_5012285798" evidence="2">
    <location>
        <begin position="22"/>
        <end position="603"/>
    </location>
</feature>
<dbReference type="Pfam" id="PF13365">
    <property type="entry name" value="Trypsin_2"/>
    <property type="match status" value="1"/>
</dbReference>
<evidence type="ECO:0000256" key="1">
    <source>
        <dbReference type="SAM" id="MobiDB-lite"/>
    </source>
</evidence>
<sequence length="603" mass="63957">MKKSLIGGLAALMLTANVAFAQEDTVFIQIEARTSLNGAQQSVNKYTGSLQDVNGFSLGGGWYGVALGPYSRTEAQQVLLNLQNRGLIPADAYIEVPRAYGRQFWPVGAQVLDGLAPVPAPEVADPAPEPAEAPVAEVAPTPEPTVEPVAEATPVPAEPEVVEETPRQARASERALNREQREELQIALKWAGVYTSGIDGAFGRGTRRAMAAWQEQNGFEETGILTTLQRAELLRQYNSILDGMDMAVYTDPRAGISVQLPMGAVKFDRYEAPFALFDGTGVVEGAQLLLISQPGDRKTMNGLYEIMQTLEIVPLDGERKREKNGFLLTGNNARITSHTEVGLRNGEIKGFTLIWPTGDEDRRTRVLGLMQKSWQRTDGVLDPAAVTDAGQAVDLVSGLKVRTPRENASGFFVDNSGTVLTSAATVAGCSRVTLDGVFDAKLIASDDGLGVAALRPTNALAPRRVAAFRTDSPRLQSEIAVAGYSFGGRLSAPTLTFGTLEDLQGLGGETQIARLGLSALPGDAGGPVFDGGGMVVGMMQTKADGGSRRLPEDVSFAAKTGELLSFLQSNGIRPVARGGAGVMAPEDLTALAADTTVLVSCWE</sequence>
<dbReference type="InterPro" id="IPR043504">
    <property type="entry name" value="Peptidase_S1_PA_chymotrypsin"/>
</dbReference>
<dbReference type="SUPFAM" id="SSF47090">
    <property type="entry name" value="PGBD-like"/>
    <property type="match status" value="1"/>
</dbReference>
<feature type="region of interest" description="Disordered" evidence="1">
    <location>
        <begin position="145"/>
        <end position="167"/>
    </location>
</feature>
<feature type="domain" description="Peptidoglycan binding-like" evidence="3">
    <location>
        <begin position="178"/>
        <end position="230"/>
    </location>
</feature>
<keyword evidence="2" id="KW-0732">Signal</keyword>
<gene>
    <name evidence="4" type="ORF">TRP8649_03083</name>
</gene>
<dbReference type="InterPro" id="IPR036366">
    <property type="entry name" value="PGBDSf"/>
</dbReference>